<organism evidence="2 3">
    <name type="scientific">Defluviitalea saccharophila</name>
    <dbReference type="NCBI Taxonomy" id="879970"/>
    <lineage>
        <taxon>Bacteria</taxon>
        <taxon>Bacillati</taxon>
        <taxon>Bacillota</taxon>
        <taxon>Clostridia</taxon>
        <taxon>Lachnospirales</taxon>
        <taxon>Defluviitaleaceae</taxon>
        <taxon>Defluviitalea</taxon>
    </lineage>
</organism>
<sequence length="249" mass="28612">MLRKKLGYIVLGTVLGSVLTLSTGAFAETSKLVSAYLGNHIRFEFNGEIKKTSGDKPAIIYKDSVYVPIRFIAEGTGMPINWNSQTQTVEIKTPEPEVIEKVVYVEVPKEDKEVKDEKKEDKKDSRDYHTLPISKSYTNMEVKAINILKEENQTKIFFEVKNKESYPLQLIQSETIIEVDGKPYKMSDKPTVYWDTNWYNDIRKDEISEGYIIFNEIPKDAKGIHIVLRIMQNDGSGKYNEVPFDIKVE</sequence>
<dbReference type="InterPro" id="IPR036582">
    <property type="entry name" value="Mao_N_sf"/>
</dbReference>
<gene>
    <name evidence="2" type="ORF">QBE51_10195</name>
</gene>
<evidence type="ECO:0000313" key="2">
    <source>
        <dbReference type="EMBL" id="WZL69166.1"/>
    </source>
</evidence>
<dbReference type="InterPro" id="IPR012854">
    <property type="entry name" value="Cu_amine_oxidase-like_N"/>
</dbReference>
<proteinExistence type="predicted"/>
<dbReference type="SUPFAM" id="SSF55383">
    <property type="entry name" value="Copper amine oxidase, domain N"/>
    <property type="match status" value="1"/>
</dbReference>
<dbReference type="EMBL" id="CP121687">
    <property type="protein sequence ID" value="WZL69166.1"/>
    <property type="molecule type" value="Genomic_DNA"/>
</dbReference>
<evidence type="ECO:0000313" key="3">
    <source>
        <dbReference type="Proteomes" id="UP001486565"/>
    </source>
</evidence>
<accession>A0ABZ2Y552</accession>
<dbReference type="Proteomes" id="UP001486565">
    <property type="component" value="Chromosome"/>
</dbReference>
<feature type="domain" description="Copper amine oxidase-like N-terminal" evidence="1">
    <location>
        <begin position="52"/>
        <end position="113"/>
    </location>
</feature>
<reference evidence="2 3" key="1">
    <citation type="submission" date="2023-03" db="EMBL/GenBank/DDBJ databases">
        <title>Novel Species.</title>
        <authorList>
            <person name="Ma S."/>
        </authorList>
    </citation>
    <scope>NUCLEOTIDE SEQUENCE [LARGE SCALE GENOMIC DNA]</scope>
    <source>
        <strain evidence="2 3">LIND6LT2</strain>
    </source>
</reference>
<protein>
    <submittedName>
        <fullName evidence="2">Stalk domain-containing protein</fullName>
    </submittedName>
</protein>
<keyword evidence="3" id="KW-1185">Reference proteome</keyword>
<dbReference type="Pfam" id="PF07833">
    <property type="entry name" value="Cu_amine_oxidN1"/>
    <property type="match status" value="1"/>
</dbReference>
<dbReference type="RefSeq" id="WP_341876174.1">
    <property type="nucleotide sequence ID" value="NZ_CP121687.1"/>
</dbReference>
<name>A0ABZ2Y552_9FIRM</name>
<evidence type="ECO:0000259" key="1">
    <source>
        <dbReference type="Pfam" id="PF07833"/>
    </source>
</evidence>